<keyword evidence="5" id="KW-0808">Transferase</keyword>
<dbReference type="PROSITE" id="PS50885">
    <property type="entry name" value="HAMP"/>
    <property type="match status" value="1"/>
</dbReference>
<dbReference type="SMART" id="SM00387">
    <property type="entry name" value="HATPase_c"/>
    <property type="match status" value="1"/>
</dbReference>
<dbReference type="Gene3D" id="3.30.565.10">
    <property type="entry name" value="Histidine kinase-like ATPase, C-terminal domain"/>
    <property type="match status" value="1"/>
</dbReference>
<dbReference type="CDD" id="cd00075">
    <property type="entry name" value="HATPase"/>
    <property type="match status" value="1"/>
</dbReference>
<dbReference type="SMART" id="SM00388">
    <property type="entry name" value="HisKA"/>
    <property type="match status" value="1"/>
</dbReference>
<keyword evidence="7 15" id="KW-0418">Kinase</keyword>
<gene>
    <name evidence="15" type="ORF">ACFPQ9_32020</name>
</gene>
<dbReference type="InterPro" id="IPR036097">
    <property type="entry name" value="HisK_dim/P_sf"/>
</dbReference>
<feature type="transmembrane region" description="Helical" evidence="12">
    <location>
        <begin position="155"/>
        <end position="175"/>
    </location>
</feature>
<dbReference type="EMBL" id="JBHSKM010000024">
    <property type="protein sequence ID" value="MFC5218480.1"/>
    <property type="molecule type" value="Genomic_DNA"/>
</dbReference>
<dbReference type="InterPro" id="IPR050428">
    <property type="entry name" value="TCS_sensor_his_kinase"/>
</dbReference>
<evidence type="ECO:0000313" key="16">
    <source>
        <dbReference type="Proteomes" id="UP001596263"/>
    </source>
</evidence>
<protein>
    <recommendedName>
        <fullName evidence="3">histidine kinase</fullName>
        <ecNumber evidence="3">2.7.13.3</ecNumber>
    </recommendedName>
</protein>
<dbReference type="Pfam" id="PF00512">
    <property type="entry name" value="HisKA"/>
    <property type="match status" value="1"/>
</dbReference>
<dbReference type="EC" id="2.7.13.3" evidence="3"/>
<dbReference type="Pfam" id="PF02518">
    <property type="entry name" value="HATPase_c"/>
    <property type="match status" value="1"/>
</dbReference>
<dbReference type="InterPro" id="IPR003660">
    <property type="entry name" value="HAMP_dom"/>
</dbReference>
<dbReference type="SUPFAM" id="SSF55874">
    <property type="entry name" value="ATPase domain of HSP90 chaperone/DNA topoisomerase II/histidine kinase"/>
    <property type="match status" value="1"/>
</dbReference>
<feature type="transmembrane region" description="Helical" evidence="12">
    <location>
        <begin position="58"/>
        <end position="78"/>
    </location>
</feature>
<evidence type="ECO:0000256" key="3">
    <source>
        <dbReference type="ARBA" id="ARBA00012438"/>
    </source>
</evidence>
<organism evidence="15 16">
    <name type="scientific">Streptomyces coerulescens</name>
    <dbReference type="NCBI Taxonomy" id="29304"/>
    <lineage>
        <taxon>Bacteria</taxon>
        <taxon>Bacillati</taxon>
        <taxon>Actinomycetota</taxon>
        <taxon>Actinomycetes</taxon>
        <taxon>Kitasatosporales</taxon>
        <taxon>Streptomycetaceae</taxon>
        <taxon>Streptomyces</taxon>
    </lineage>
</organism>
<dbReference type="CDD" id="cd06225">
    <property type="entry name" value="HAMP"/>
    <property type="match status" value="1"/>
</dbReference>
<keyword evidence="10 12" id="KW-0472">Membrane</keyword>
<dbReference type="InterPro" id="IPR003594">
    <property type="entry name" value="HATPase_dom"/>
</dbReference>
<evidence type="ECO:0000256" key="11">
    <source>
        <dbReference type="SAM" id="MobiDB-lite"/>
    </source>
</evidence>
<dbReference type="SMART" id="SM00304">
    <property type="entry name" value="HAMP"/>
    <property type="match status" value="1"/>
</dbReference>
<dbReference type="InterPro" id="IPR004358">
    <property type="entry name" value="Sig_transdc_His_kin-like_C"/>
</dbReference>
<evidence type="ECO:0000313" key="15">
    <source>
        <dbReference type="EMBL" id="MFC5218480.1"/>
    </source>
</evidence>
<dbReference type="Proteomes" id="UP001596263">
    <property type="component" value="Unassembled WGS sequence"/>
</dbReference>
<dbReference type="CDD" id="cd00082">
    <property type="entry name" value="HisKA"/>
    <property type="match status" value="1"/>
</dbReference>
<evidence type="ECO:0000256" key="2">
    <source>
        <dbReference type="ARBA" id="ARBA00004236"/>
    </source>
</evidence>
<comment type="subcellular location">
    <subcellularLocation>
        <location evidence="2">Cell membrane</location>
    </subcellularLocation>
</comment>
<keyword evidence="4" id="KW-0597">Phosphoprotein</keyword>
<evidence type="ECO:0000256" key="4">
    <source>
        <dbReference type="ARBA" id="ARBA00022553"/>
    </source>
</evidence>
<sequence>MRDRHGWLPPRPAWAAAVAAAVPVTAAAVWLQYLSDRAGPVAQRPSDLLGGRIGQTEFLLDAGYALGAVFVGTVCWLASRGELLVARLRTTGAATGMALLLLFTNTQWLHSYNGPDVSAPWGLTIGAPTAALLVGAVTWAALGRGERRLPLRGRLALTAGSAAALLLLLVIFAQHKAEYIPLIQDLNWFWIMATTGVPVTGLLTGALTQIAAGRALRPVEAIRRRLEEITASALDQRVPVPDADHDDEIARLARTTNATLDRLEQSSALQRQFVADAAHELRSPLAGLRAQLESASRRPQGVDWPSVVADATADVVRLQALADDLLLLARLDATDTRATGGPAAAAGVDLAALAEDLVREYRHLPSADSLELTLRHNAATGDHAVVPCDALQMERLLRNLLDNACQHAAAAVTLRLTTDDATDTVVIDISDDGPGIPPGERDRVFERFVRLDDARGRATGGTGLGLPIAREIALRHGGTITITDCSPGVTLRTRLPRTQVPRATGQGSGPESPRRLPTELEALNPQSQG</sequence>
<keyword evidence="16" id="KW-1185">Reference proteome</keyword>
<proteinExistence type="predicted"/>
<keyword evidence="6 12" id="KW-0812">Transmembrane</keyword>
<dbReference type="InterPro" id="IPR005467">
    <property type="entry name" value="His_kinase_dom"/>
</dbReference>
<evidence type="ECO:0000256" key="5">
    <source>
        <dbReference type="ARBA" id="ARBA00022679"/>
    </source>
</evidence>
<dbReference type="PANTHER" id="PTHR45436:SF5">
    <property type="entry name" value="SENSOR HISTIDINE KINASE TRCS"/>
    <property type="match status" value="1"/>
</dbReference>
<feature type="transmembrane region" description="Helical" evidence="12">
    <location>
        <begin position="121"/>
        <end position="143"/>
    </location>
</feature>
<comment type="caution">
    <text evidence="15">The sequence shown here is derived from an EMBL/GenBank/DDBJ whole genome shotgun (WGS) entry which is preliminary data.</text>
</comment>
<evidence type="ECO:0000256" key="9">
    <source>
        <dbReference type="ARBA" id="ARBA00023012"/>
    </source>
</evidence>
<feature type="domain" description="Histidine kinase" evidence="13">
    <location>
        <begin position="276"/>
        <end position="499"/>
    </location>
</feature>
<feature type="transmembrane region" description="Helical" evidence="12">
    <location>
        <begin position="187"/>
        <end position="207"/>
    </location>
</feature>
<dbReference type="InterPro" id="IPR036890">
    <property type="entry name" value="HATPase_C_sf"/>
</dbReference>
<evidence type="ECO:0000259" key="13">
    <source>
        <dbReference type="PROSITE" id="PS50109"/>
    </source>
</evidence>
<keyword evidence="8 12" id="KW-1133">Transmembrane helix</keyword>
<feature type="region of interest" description="Disordered" evidence="11">
    <location>
        <begin position="491"/>
        <end position="529"/>
    </location>
</feature>
<dbReference type="SUPFAM" id="SSF47384">
    <property type="entry name" value="Homodimeric domain of signal transducing histidine kinase"/>
    <property type="match status" value="1"/>
</dbReference>
<keyword evidence="9" id="KW-0902">Two-component regulatory system</keyword>
<evidence type="ECO:0000256" key="7">
    <source>
        <dbReference type="ARBA" id="ARBA00022777"/>
    </source>
</evidence>
<comment type="catalytic activity">
    <reaction evidence="1">
        <text>ATP + protein L-histidine = ADP + protein N-phospho-L-histidine.</text>
        <dbReference type="EC" id="2.7.13.3"/>
    </reaction>
</comment>
<evidence type="ECO:0000256" key="1">
    <source>
        <dbReference type="ARBA" id="ARBA00000085"/>
    </source>
</evidence>
<reference evidence="16" key="1">
    <citation type="journal article" date="2019" name="Int. J. Syst. Evol. Microbiol.">
        <title>The Global Catalogue of Microorganisms (GCM) 10K type strain sequencing project: providing services to taxonomists for standard genome sequencing and annotation.</title>
        <authorList>
            <consortium name="The Broad Institute Genomics Platform"/>
            <consortium name="The Broad Institute Genome Sequencing Center for Infectious Disease"/>
            <person name="Wu L."/>
            <person name="Ma J."/>
        </authorList>
    </citation>
    <scope>NUCLEOTIDE SEQUENCE [LARGE SCALE GENOMIC DNA]</scope>
    <source>
        <strain evidence="16">KCTC 42586</strain>
    </source>
</reference>
<dbReference type="PRINTS" id="PR00344">
    <property type="entry name" value="BCTRLSENSOR"/>
</dbReference>
<name>A0ABW0CRJ8_STRCD</name>
<dbReference type="InterPro" id="IPR003661">
    <property type="entry name" value="HisK_dim/P_dom"/>
</dbReference>
<evidence type="ECO:0000256" key="8">
    <source>
        <dbReference type="ARBA" id="ARBA00022989"/>
    </source>
</evidence>
<evidence type="ECO:0000256" key="10">
    <source>
        <dbReference type="ARBA" id="ARBA00023136"/>
    </source>
</evidence>
<evidence type="ECO:0000256" key="6">
    <source>
        <dbReference type="ARBA" id="ARBA00022692"/>
    </source>
</evidence>
<dbReference type="GO" id="GO:0016301">
    <property type="term" value="F:kinase activity"/>
    <property type="evidence" value="ECO:0007669"/>
    <property type="project" value="UniProtKB-KW"/>
</dbReference>
<feature type="transmembrane region" description="Helical" evidence="12">
    <location>
        <begin position="12"/>
        <end position="33"/>
    </location>
</feature>
<evidence type="ECO:0000259" key="14">
    <source>
        <dbReference type="PROSITE" id="PS50885"/>
    </source>
</evidence>
<dbReference type="PROSITE" id="PS50109">
    <property type="entry name" value="HIS_KIN"/>
    <property type="match status" value="1"/>
</dbReference>
<dbReference type="RefSeq" id="WP_380861337.1">
    <property type="nucleotide sequence ID" value="NZ_JBHSKM010000024.1"/>
</dbReference>
<accession>A0ABW0CRJ8</accession>
<dbReference type="PANTHER" id="PTHR45436">
    <property type="entry name" value="SENSOR HISTIDINE KINASE YKOH"/>
    <property type="match status" value="1"/>
</dbReference>
<feature type="domain" description="HAMP" evidence="14">
    <location>
        <begin position="213"/>
        <end position="268"/>
    </location>
</feature>
<dbReference type="Gene3D" id="1.10.287.130">
    <property type="match status" value="1"/>
</dbReference>
<evidence type="ECO:0000256" key="12">
    <source>
        <dbReference type="SAM" id="Phobius"/>
    </source>
</evidence>
<feature type="transmembrane region" description="Helical" evidence="12">
    <location>
        <begin position="90"/>
        <end position="109"/>
    </location>
</feature>